<evidence type="ECO:0000313" key="2">
    <source>
        <dbReference type="EMBL" id="EAR94794.2"/>
    </source>
</evidence>
<feature type="compositionally biased region" description="Basic and acidic residues" evidence="1">
    <location>
        <begin position="187"/>
        <end position="207"/>
    </location>
</feature>
<dbReference type="Proteomes" id="UP000009168">
    <property type="component" value="Unassembled WGS sequence"/>
</dbReference>
<dbReference type="AlphaFoldDB" id="Q23DZ3"/>
<dbReference type="InParanoid" id="Q23DZ3"/>
<name>Q23DZ3_TETTS</name>
<dbReference type="HOGENOM" id="CLU_1043846_0_0_1"/>
<dbReference type="RefSeq" id="XP_001015039.2">
    <property type="nucleotide sequence ID" value="XM_001015039.2"/>
</dbReference>
<protein>
    <submittedName>
        <fullName evidence="2">Uncharacterized protein</fullName>
    </submittedName>
</protein>
<accession>Q23DZ3</accession>
<organism evidence="2 3">
    <name type="scientific">Tetrahymena thermophila (strain SB210)</name>
    <dbReference type="NCBI Taxonomy" id="312017"/>
    <lineage>
        <taxon>Eukaryota</taxon>
        <taxon>Sar</taxon>
        <taxon>Alveolata</taxon>
        <taxon>Ciliophora</taxon>
        <taxon>Intramacronucleata</taxon>
        <taxon>Oligohymenophorea</taxon>
        <taxon>Hymenostomatida</taxon>
        <taxon>Tetrahymenina</taxon>
        <taxon>Tetrahymenidae</taxon>
        <taxon>Tetrahymena</taxon>
    </lineage>
</organism>
<keyword evidence="3" id="KW-1185">Reference proteome</keyword>
<gene>
    <name evidence="2" type="ORF">TTHERM_00675670</name>
</gene>
<sequence length="245" mass="28703">MINFAEELEKQIKASEDQGANQTVVKEYKLAEGIYFTDFRQPKAQAQAQSSCFEIQENQKKNYVPPKEPIILEADFKEFQKRIDKMKESIEEIKQIDDWQSDRDFRDAVEENYAAISSNYNKQLAILQKFKEIDPCCDVLKKNAQQDIEEALKENKLQETAFLQEIYGLKSKNSQDMEIEQLNNKQNEAKTSQKEDPQKQQKEKQENQEEGDDDILSIQDQLNKQKLDSTKEKKDKDEEDEGVFL</sequence>
<feature type="compositionally biased region" description="Polar residues" evidence="1">
    <location>
        <begin position="177"/>
        <end position="186"/>
    </location>
</feature>
<evidence type="ECO:0000313" key="3">
    <source>
        <dbReference type="Proteomes" id="UP000009168"/>
    </source>
</evidence>
<evidence type="ECO:0000256" key="1">
    <source>
        <dbReference type="SAM" id="MobiDB-lite"/>
    </source>
</evidence>
<proteinExistence type="predicted"/>
<feature type="compositionally biased region" description="Basic and acidic residues" evidence="1">
    <location>
        <begin position="223"/>
        <end position="236"/>
    </location>
</feature>
<dbReference type="GeneID" id="7826431"/>
<dbReference type="KEGG" id="tet:TTHERM_00675670"/>
<reference evidence="3" key="1">
    <citation type="journal article" date="2006" name="PLoS Biol.">
        <title>Macronuclear genome sequence of the ciliate Tetrahymena thermophila, a model eukaryote.</title>
        <authorList>
            <person name="Eisen J.A."/>
            <person name="Coyne R.S."/>
            <person name="Wu M."/>
            <person name="Wu D."/>
            <person name="Thiagarajan M."/>
            <person name="Wortman J.R."/>
            <person name="Badger J.H."/>
            <person name="Ren Q."/>
            <person name="Amedeo P."/>
            <person name="Jones K.M."/>
            <person name="Tallon L.J."/>
            <person name="Delcher A.L."/>
            <person name="Salzberg S.L."/>
            <person name="Silva J.C."/>
            <person name="Haas B.J."/>
            <person name="Majoros W.H."/>
            <person name="Farzad M."/>
            <person name="Carlton J.M."/>
            <person name="Smith R.K. Jr."/>
            <person name="Garg J."/>
            <person name="Pearlman R.E."/>
            <person name="Karrer K.M."/>
            <person name="Sun L."/>
            <person name="Manning G."/>
            <person name="Elde N.C."/>
            <person name="Turkewitz A.P."/>
            <person name="Asai D.J."/>
            <person name="Wilkes D.E."/>
            <person name="Wang Y."/>
            <person name="Cai H."/>
            <person name="Collins K."/>
            <person name="Stewart B.A."/>
            <person name="Lee S.R."/>
            <person name="Wilamowska K."/>
            <person name="Weinberg Z."/>
            <person name="Ruzzo W.L."/>
            <person name="Wloga D."/>
            <person name="Gaertig J."/>
            <person name="Frankel J."/>
            <person name="Tsao C.-C."/>
            <person name="Gorovsky M.A."/>
            <person name="Keeling P.J."/>
            <person name="Waller R.F."/>
            <person name="Patron N.J."/>
            <person name="Cherry J.M."/>
            <person name="Stover N.A."/>
            <person name="Krieger C.J."/>
            <person name="del Toro C."/>
            <person name="Ryder H.F."/>
            <person name="Williamson S.C."/>
            <person name="Barbeau R.A."/>
            <person name="Hamilton E.P."/>
            <person name="Orias E."/>
        </authorList>
    </citation>
    <scope>NUCLEOTIDE SEQUENCE [LARGE SCALE GENOMIC DNA]</scope>
    <source>
        <strain evidence="3">SB210</strain>
    </source>
</reference>
<dbReference type="EMBL" id="GG662711">
    <property type="protein sequence ID" value="EAR94794.2"/>
    <property type="molecule type" value="Genomic_DNA"/>
</dbReference>
<feature type="region of interest" description="Disordered" evidence="1">
    <location>
        <begin position="177"/>
        <end position="245"/>
    </location>
</feature>